<dbReference type="CDD" id="cd12148">
    <property type="entry name" value="fungal_TF_MHR"/>
    <property type="match status" value="1"/>
</dbReference>
<dbReference type="Pfam" id="PF04082">
    <property type="entry name" value="Fungal_trans"/>
    <property type="match status" value="1"/>
</dbReference>
<dbReference type="PANTHER" id="PTHR31001:SF49">
    <property type="entry name" value="ZN(II)2CYS6 TRANSCRIPTION FACTOR (EUROFUNG)"/>
    <property type="match status" value="1"/>
</dbReference>
<dbReference type="GO" id="GO:0005634">
    <property type="term" value="C:nucleus"/>
    <property type="evidence" value="ECO:0007669"/>
    <property type="project" value="UniProtKB-SubCell"/>
</dbReference>
<comment type="subcellular location">
    <subcellularLocation>
        <location evidence="1">Nucleus</location>
    </subcellularLocation>
</comment>
<dbReference type="InterPro" id="IPR007219">
    <property type="entry name" value="XnlR_reg_dom"/>
</dbReference>
<gene>
    <name evidence="5" type="ORF">LTR97_004252</name>
</gene>
<name>A0AAN7WDK3_9PEZI</name>
<dbReference type="InterPro" id="IPR050613">
    <property type="entry name" value="Sec_Metabolite_Reg"/>
</dbReference>
<feature type="region of interest" description="Disordered" evidence="3">
    <location>
        <begin position="381"/>
        <end position="419"/>
    </location>
</feature>
<accession>A0AAN7WDK3</accession>
<dbReference type="EMBL" id="JAVRQU010000005">
    <property type="protein sequence ID" value="KAK5703303.1"/>
    <property type="molecule type" value="Genomic_DNA"/>
</dbReference>
<dbReference type="AlphaFoldDB" id="A0AAN7WDK3"/>
<evidence type="ECO:0000256" key="3">
    <source>
        <dbReference type="SAM" id="MobiDB-lite"/>
    </source>
</evidence>
<dbReference type="GO" id="GO:0003677">
    <property type="term" value="F:DNA binding"/>
    <property type="evidence" value="ECO:0007669"/>
    <property type="project" value="InterPro"/>
</dbReference>
<proteinExistence type="predicted"/>
<protein>
    <recommendedName>
        <fullName evidence="4">Xylanolytic transcriptional activator regulatory domain-containing protein</fullName>
    </recommendedName>
</protein>
<dbReference type="SMART" id="SM00906">
    <property type="entry name" value="Fungal_trans"/>
    <property type="match status" value="1"/>
</dbReference>
<dbReference type="GO" id="GO:0008270">
    <property type="term" value="F:zinc ion binding"/>
    <property type="evidence" value="ECO:0007669"/>
    <property type="project" value="InterPro"/>
</dbReference>
<evidence type="ECO:0000313" key="5">
    <source>
        <dbReference type="EMBL" id="KAK5703303.1"/>
    </source>
</evidence>
<evidence type="ECO:0000259" key="4">
    <source>
        <dbReference type="SMART" id="SM00906"/>
    </source>
</evidence>
<organism evidence="5 6">
    <name type="scientific">Elasticomyces elasticus</name>
    <dbReference type="NCBI Taxonomy" id="574655"/>
    <lineage>
        <taxon>Eukaryota</taxon>
        <taxon>Fungi</taxon>
        <taxon>Dikarya</taxon>
        <taxon>Ascomycota</taxon>
        <taxon>Pezizomycotina</taxon>
        <taxon>Dothideomycetes</taxon>
        <taxon>Dothideomycetidae</taxon>
        <taxon>Mycosphaerellales</taxon>
        <taxon>Teratosphaeriaceae</taxon>
        <taxon>Elasticomyces</taxon>
    </lineage>
</organism>
<evidence type="ECO:0000313" key="6">
    <source>
        <dbReference type="Proteomes" id="UP001310594"/>
    </source>
</evidence>
<dbReference type="PANTHER" id="PTHR31001">
    <property type="entry name" value="UNCHARACTERIZED TRANSCRIPTIONAL REGULATORY PROTEIN"/>
    <property type="match status" value="1"/>
</dbReference>
<dbReference type="GO" id="GO:0006351">
    <property type="term" value="P:DNA-templated transcription"/>
    <property type="evidence" value="ECO:0007669"/>
    <property type="project" value="InterPro"/>
</dbReference>
<evidence type="ECO:0000256" key="2">
    <source>
        <dbReference type="ARBA" id="ARBA00023242"/>
    </source>
</evidence>
<keyword evidence="2" id="KW-0539">Nucleus</keyword>
<reference evidence="5" key="1">
    <citation type="submission" date="2023-08" db="EMBL/GenBank/DDBJ databases">
        <title>Black Yeasts Isolated from many extreme environments.</title>
        <authorList>
            <person name="Coleine C."/>
            <person name="Stajich J.E."/>
            <person name="Selbmann L."/>
        </authorList>
    </citation>
    <scope>NUCLEOTIDE SEQUENCE</scope>
    <source>
        <strain evidence="5">CCFEE 5810</strain>
    </source>
</reference>
<feature type="region of interest" description="Disordered" evidence="3">
    <location>
        <begin position="435"/>
        <end position="462"/>
    </location>
</feature>
<feature type="compositionally biased region" description="Low complexity" evidence="3">
    <location>
        <begin position="384"/>
        <end position="394"/>
    </location>
</feature>
<sequence>MRIAMLDYLKEDDEPQEYKGKCQDLANTYRNCLTECLILADYTQPQDFLIEALVFHSFGEYISSRDAKSSTWVLSGMIVRLAMRMGYHQDSQPALSSSPFQAEIRRRLWAHIRSADIMLSFQMGLPSMIDQRALKGPLPRNFHDDHGFDEECTVVPPTVPESEPTQVSYLIAKANLVFGFAHALHESTCGAEMTPERLLEIDRELRQIYDRVPEYYKLGQLSSQQSLVLVSARFTLASIHHKSLCVLHSRFLRSANVDQRLSYSRRVCLGSAMSILRYQAVQDQEIMIDGRLRNLTSYQSSLPIHDYLMAAAIITATLCSERTAEEGLHHQRTNGGPTRIEMVKALALSAQIFGHMRDSSLDAFKAADVLNMLVKQFEAKNRRTTSTSRTIKSRPCANLSKSVSSPSRQRKVGRSTSNDTSFAFAGSGALGLGGIKARHSPHHSIDIPQPVHASTTESSQLPESSSLDLLSSWAEDGISSYSESLPNGYPSYQTSTGWMMPDQVSPMMDGRFDGPVISTNDMSYHAPLNLDDPMSTLWAFTETS</sequence>
<feature type="domain" description="Xylanolytic transcriptional activator regulatory" evidence="4">
    <location>
        <begin position="71"/>
        <end position="145"/>
    </location>
</feature>
<evidence type="ECO:0000256" key="1">
    <source>
        <dbReference type="ARBA" id="ARBA00004123"/>
    </source>
</evidence>
<dbReference type="Proteomes" id="UP001310594">
    <property type="component" value="Unassembled WGS sequence"/>
</dbReference>
<comment type="caution">
    <text evidence="5">The sequence shown here is derived from an EMBL/GenBank/DDBJ whole genome shotgun (WGS) entry which is preliminary data.</text>
</comment>